<name>A0A2C9LKV2_BIOGL</name>
<dbReference type="GO" id="GO:0005576">
    <property type="term" value="C:extracellular region"/>
    <property type="evidence" value="ECO:0007669"/>
    <property type="project" value="UniProtKB-SubCell"/>
</dbReference>
<dbReference type="PROSITE" id="PS00262">
    <property type="entry name" value="INSULIN"/>
    <property type="match status" value="1"/>
</dbReference>
<feature type="signal peptide" evidence="5">
    <location>
        <begin position="1"/>
        <end position="26"/>
    </location>
</feature>
<protein>
    <submittedName>
        <fullName evidence="10">Molluscan insulin-related peptide 3-like</fullName>
    </submittedName>
</protein>
<dbReference type="InterPro" id="IPR016179">
    <property type="entry name" value="Insulin-like"/>
</dbReference>
<evidence type="ECO:0000259" key="6">
    <source>
        <dbReference type="SMART" id="SM00078"/>
    </source>
</evidence>
<reference evidence="7" key="1">
    <citation type="submission" date="2020-05" db="UniProtKB">
        <authorList>
            <consortium name="EnsemblMetazoa"/>
        </authorList>
    </citation>
    <scope>IDENTIFICATION</scope>
    <source>
        <strain evidence="7">BB02</strain>
    </source>
</reference>
<dbReference type="Proteomes" id="UP001165740">
    <property type="component" value="Chromosome 6"/>
</dbReference>
<dbReference type="OMA" id="HTCTISE"/>
<dbReference type="VEuPathDB" id="VectorBase:BGLB032252"/>
<feature type="domain" description="Insulin-like" evidence="6">
    <location>
        <begin position="47"/>
        <end position="123"/>
    </location>
</feature>
<evidence type="ECO:0000313" key="7">
    <source>
        <dbReference type="EnsemblMetazoa" id="BGLB032252-PA"/>
    </source>
</evidence>
<dbReference type="SUPFAM" id="SSF56994">
    <property type="entry name" value="Insulin-like"/>
    <property type="match status" value="1"/>
</dbReference>
<dbReference type="AlphaFoldDB" id="A0A2C9LKV2"/>
<proteinExistence type="inferred from homology"/>
<dbReference type="VEuPathDB" id="VectorBase:BGLAX_043168"/>
<dbReference type="GeneID" id="106076723"/>
<sequence length="143" mass="16199">MQLLKGNQSTMAYVSRLLLLLTLAHSTSVTVAEYDHTCNVLSRPHRNGRCGRLLVDTVNLLCNSFSGLLVKRDTTERVNENLKHILLNKKEALSYLTKRETRGSIVCECCYHTCTISELLKYCSYDVYNSKHAAAYRSSHQGQ</sequence>
<evidence type="ECO:0000256" key="3">
    <source>
        <dbReference type="ARBA" id="ARBA00023329"/>
    </source>
</evidence>
<evidence type="ECO:0000256" key="1">
    <source>
        <dbReference type="ARBA" id="ARBA00004398"/>
    </source>
</evidence>
<evidence type="ECO:0000313" key="10">
    <source>
        <dbReference type="RefSeq" id="XP_013092997.1"/>
    </source>
</evidence>
<dbReference type="PRINTS" id="PR00276">
    <property type="entry name" value="INSULINFAMLY"/>
</dbReference>
<dbReference type="KEGG" id="bgt:106076723"/>
<dbReference type="SMART" id="SM00078">
    <property type="entry name" value="IlGF"/>
    <property type="match status" value="1"/>
</dbReference>
<dbReference type="GO" id="GO:0005179">
    <property type="term" value="F:hormone activity"/>
    <property type="evidence" value="ECO:0007669"/>
    <property type="project" value="InterPro"/>
</dbReference>
<dbReference type="InterPro" id="IPR022353">
    <property type="entry name" value="Insulin_CS"/>
</dbReference>
<organism evidence="7 8">
    <name type="scientific">Biomphalaria glabrata</name>
    <name type="common">Bloodfluke planorb</name>
    <name type="synonym">Freshwater snail</name>
    <dbReference type="NCBI Taxonomy" id="6526"/>
    <lineage>
        <taxon>Eukaryota</taxon>
        <taxon>Metazoa</taxon>
        <taxon>Spiralia</taxon>
        <taxon>Lophotrochozoa</taxon>
        <taxon>Mollusca</taxon>
        <taxon>Gastropoda</taxon>
        <taxon>Heterobranchia</taxon>
        <taxon>Euthyneura</taxon>
        <taxon>Panpulmonata</taxon>
        <taxon>Hygrophila</taxon>
        <taxon>Lymnaeoidea</taxon>
        <taxon>Planorbidae</taxon>
        <taxon>Biomphalaria</taxon>
    </lineage>
</organism>
<evidence type="ECO:0000256" key="5">
    <source>
        <dbReference type="SAM" id="SignalP"/>
    </source>
</evidence>
<keyword evidence="5" id="KW-0732">Signal</keyword>
<keyword evidence="9" id="KW-1185">Reference proteome</keyword>
<dbReference type="Pfam" id="PF00049">
    <property type="entry name" value="Insulin"/>
    <property type="match status" value="1"/>
</dbReference>
<dbReference type="EnsemblMetazoa" id="BGLB032252-RA">
    <property type="protein sequence ID" value="BGLB032252-PA"/>
    <property type="gene ID" value="BGLB032252"/>
</dbReference>
<comment type="similarity">
    <text evidence="2 4">Belongs to the insulin family.</text>
</comment>
<evidence type="ECO:0000313" key="9">
    <source>
        <dbReference type="Proteomes" id="UP001165740"/>
    </source>
</evidence>
<evidence type="ECO:0000256" key="4">
    <source>
        <dbReference type="RuleBase" id="RU000406"/>
    </source>
</evidence>
<gene>
    <name evidence="7" type="primary">106076723</name>
    <name evidence="10" type="synonym">LOC106076723</name>
</gene>
<dbReference type="InterPro" id="IPR036438">
    <property type="entry name" value="Insulin-like_sf"/>
</dbReference>
<dbReference type="OrthoDB" id="6139049at2759"/>
<keyword evidence="4" id="KW-0964">Secreted</keyword>
<dbReference type="Proteomes" id="UP000076420">
    <property type="component" value="Unassembled WGS sequence"/>
</dbReference>
<comment type="subcellular location">
    <subcellularLocation>
        <location evidence="1">Cytoplasmic vesicle</location>
        <location evidence="1">Secretory vesicle</location>
    </subcellularLocation>
    <subcellularLocation>
        <location evidence="4">Secreted</location>
    </subcellularLocation>
</comment>
<dbReference type="InterPro" id="IPR022352">
    <property type="entry name" value="Ins/IGF/rlx"/>
</dbReference>
<keyword evidence="3" id="KW-0968">Cytoplasmic vesicle</keyword>
<dbReference type="CDD" id="cd04366">
    <property type="entry name" value="IlGF_insulin_bombyxin_like"/>
    <property type="match status" value="1"/>
</dbReference>
<accession>A0A2C9LKV2</accession>
<evidence type="ECO:0000313" key="8">
    <source>
        <dbReference type="Proteomes" id="UP000076420"/>
    </source>
</evidence>
<evidence type="ECO:0000256" key="2">
    <source>
        <dbReference type="ARBA" id="ARBA00009034"/>
    </source>
</evidence>
<dbReference type="Gene3D" id="1.10.100.10">
    <property type="entry name" value="Insulin-like"/>
    <property type="match status" value="1"/>
</dbReference>
<dbReference type="RefSeq" id="XP_013092997.1">
    <property type="nucleotide sequence ID" value="XM_013237543.2"/>
</dbReference>
<feature type="chain" id="PRO_5044573286" evidence="5">
    <location>
        <begin position="27"/>
        <end position="143"/>
    </location>
</feature>
<reference evidence="10" key="2">
    <citation type="submission" date="2025-04" db="UniProtKB">
        <authorList>
            <consortium name="RefSeq"/>
        </authorList>
    </citation>
    <scope>IDENTIFICATION</scope>
</reference>